<accession>A0A239WZZ8</accession>
<evidence type="ECO:0000313" key="3">
    <source>
        <dbReference type="Proteomes" id="UP000215332"/>
    </source>
</evidence>
<dbReference type="AlphaFoldDB" id="A0A239WZZ8"/>
<keyword evidence="1" id="KW-0472">Membrane</keyword>
<organism evidence="2 3">
    <name type="scientific">Cutibacterium granulosum</name>
    <dbReference type="NCBI Taxonomy" id="33011"/>
    <lineage>
        <taxon>Bacteria</taxon>
        <taxon>Bacillati</taxon>
        <taxon>Actinomycetota</taxon>
        <taxon>Actinomycetes</taxon>
        <taxon>Propionibacteriales</taxon>
        <taxon>Propionibacteriaceae</taxon>
        <taxon>Cutibacterium</taxon>
    </lineage>
</organism>
<dbReference type="RefSeq" id="WP_021105729.1">
    <property type="nucleotide sequence ID" value="NZ_LT906441.1"/>
</dbReference>
<feature type="transmembrane region" description="Helical" evidence="1">
    <location>
        <begin position="77"/>
        <end position="95"/>
    </location>
</feature>
<feature type="transmembrane region" description="Helical" evidence="1">
    <location>
        <begin position="206"/>
        <end position="229"/>
    </location>
</feature>
<proteinExistence type="predicted"/>
<evidence type="ECO:0000313" key="2">
    <source>
        <dbReference type="EMBL" id="SNV39720.1"/>
    </source>
</evidence>
<evidence type="ECO:0000256" key="1">
    <source>
        <dbReference type="SAM" id="Phobius"/>
    </source>
</evidence>
<name>A0A239WZZ8_9ACTN</name>
<keyword evidence="1" id="KW-0812">Transmembrane</keyword>
<feature type="transmembrane region" description="Helical" evidence="1">
    <location>
        <begin position="171"/>
        <end position="200"/>
    </location>
</feature>
<keyword evidence="1" id="KW-1133">Transmembrane helix</keyword>
<evidence type="ECO:0008006" key="4">
    <source>
        <dbReference type="Google" id="ProtNLM"/>
    </source>
</evidence>
<sequence>MISLISSVICTLLALVHAVLVVPRLPEPSETEVGAEVLAVKPRYCDLRAPGFVGTTCLVAGMAGAASAAAPRWCLPLWWVWGGSVTALVSVDVRTTFLPRRLWFGCVGQAALGTLVAAGIVAPGVHDLLPMLLFMALGAVGAALPFWLLWRFSGSLGYGDVRLAAGMGAVAASLGADAVMTSLLGATLVGAVMSVGVTWWRRRHPSVWGAAIAYGPALWIGPWIGLLTVRA</sequence>
<dbReference type="Proteomes" id="UP000215332">
    <property type="component" value="Chromosome 1"/>
</dbReference>
<protein>
    <recommendedName>
        <fullName evidence="4">Prepilin peptidase</fullName>
    </recommendedName>
</protein>
<dbReference type="EMBL" id="LT906441">
    <property type="protein sequence ID" value="SNV39720.1"/>
    <property type="molecule type" value="Genomic_DNA"/>
</dbReference>
<reference evidence="2 3" key="1">
    <citation type="submission" date="2017-06" db="EMBL/GenBank/DDBJ databases">
        <authorList>
            <consortium name="Pathogen Informatics"/>
        </authorList>
    </citation>
    <scope>NUCLEOTIDE SEQUENCE [LARGE SCALE GENOMIC DNA]</scope>
    <source>
        <strain evidence="2 3">NCTC11865</strain>
    </source>
</reference>
<feature type="transmembrane region" description="Helical" evidence="1">
    <location>
        <begin position="102"/>
        <end position="122"/>
    </location>
</feature>
<gene>
    <name evidence="2" type="ORF">SAMEA4412665_01808</name>
</gene>
<dbReference type="KEGG" id="cgrn:4412665_01808"/>
<feature type="transmembrane region" description="Helical" evidence="1">
    <location>
        <begin position="128"/>
        <end position="150"/>
    </location>
</feature>